<dbReference type="EMBL" id="MN740667">
    <property type="protein sequence ID" value="QHU06808.1"/>
    <property type="molecule type" value="Genomic_DNA"/>
</dbReference>
<dbReference type="SUPFAM" id="SSF55486">
    <property type="entry name" value="Metalloproteases ('zincins'), catalytic domain"/>
    <property type="match status" value="1"/>
</dbReference>
<keyword evidence="1" id="KW-0472">Membrane</keyword>
<keyword evidence="1" id="KW-1133">Transmembrane helix</keyword>
<organism evidence="3">
    <name type="scientific">viral metagenome</name>
    <dbReference type="NCBI Taxonomy" id="1070528"/>
    <lineage>
        <taxon>unclassified sequences</taxon>
        <taxon>metagenomes</taxon>
        <taxon>organismal metagenomes</taxon>
    </lineage>
</organism>
<proteinExistence type="predicted"/>
<dbReference type="GO" id="GO:0006508">
    <property type="term" value="P:proteolysis"/>
    <property type="evidence" value="ECO:0007669"/>
    <property type="project" value="InterPro"/>
</dbReference>
<accession>A0A6C0JSE3</accession>
<dbReference type="InterPro" id="IPR024079">
    <property type="entry name" value="MetalloPept_cat_dom_sf"/>
</dbReference>
<feature type="transmembrane region" description="Helical" evidence="1">
    <location>
        <begin position="301"/>
        <end position="320"/>
    </location>
</feature>
<dbReference type="InterPro" id="IPR001506">
    <property type="entry name" value="Peptidase_M12A"/>
</dbReference>
<dbReference type="Gene3D" id="3.40.390.10">
    <property type="entry name" value="Collagenase (Catalytic Domain)"/>
    <property type="match status" value="1"/>
</dbReference>
<feature type="domain" description="Peptidase M12A" evidence="2">
    <location>
        <begin position="131"/>
        <end position="238"/>
    </location>
</feature>
<evidence type="ECO:0000313" key="3">
    <source>
        <dbReference type="EMBL" id="QHU06808.1"/>
    </source>
</evidence>
<name>A0A6C0JSE3_9ZZZZ</name>
<reference evidence="3" key="1">
    <citation type="journal article" date="2020" name="Nature">
        <title>Giant virus diversity and host interactions through global metagenomics.</title>
        <authorList>
            <person name="Schulz F."/>
            <person name="Roux S."/>
            <person name="Paez-Espino D."/>
            <person name="Jungbluth S."/>
            <person name="Walsh D.A."/>
            <person name="Denef V.J."/>
            <person name="McMahon K.D."/>
            <person name="Konstantinidis K.T."/>
            <person name="Eloe-Fadrosh E.A."/>
            <person name="Kyrpides N.C."/>
            <person name="Woyke T."/>
        </authorList>
    </citation>
    <scope>NUCLEOTIDE SEQUENCE</scope>
    <source>
        <strain evidence="3">GVMAG-S-1038524-41</strain>
    </source>
</reference>
<dbReference type="AlphaFoldDB" id="A0A6C0JSE3"/>
<dbReference type="Pfam" id="PF01400">
    <property type="entry name" value="Astacin"/>
    <property type="match status" value="1"/>
</dbReference>
<keyword evidence="1" id="KW-0812">Transmembrane</keyword>
<evidence type="ECO:0000256" key="1">
    <source>
        <dbReference type="SAM" id="Phobius"/>
    </source>
</evidence>
<dbReference type="GO" id="GO:0004222">
    <property type="term" value="F:metalloendopeptidase activity"/>
    <property type="evidence" value="ECO:0007669"/>
    <property type="project" value="InterPro"/>
</dbReference>
<sequence>MADNLTQMRICVEKPLRHEEHIMKHLSNSANSQHHFKKLSAAFITQKMWPTNAKITVSFVASPNTIKSIDWTPIAALKGLKNRDGSSVKLDPIEEEIRKLSPVEAVKKVVRERIQPLVGLKFVFIPYGGVVRVGFNPHGGSYSLVGTDCIKSDESTTMNFGWLDAATIMHEFGHVLGMIHEHQNTKGKPIPWDDSKIYQWAMQTQGWDQTKTYHNIIERYNVDQLNASKFDSHSVMLYFIPPQFTTDKKGTSSNHMLSREDVRYISKIYPNGPMTPEEFYKNVYGESLHDPGGGGKFDWKILLYILGGLVVLGLLILLFVKMRGKRGEGSSGGKKIGYSEWRAKHGASPRSFTPNRYSMV</sequence>
<evidence type="ECO:0000259" key="2">
    <source>
        <dbReference type="Pfam" id="PF01400"/>
    </source>
</evidence>
<protein>
    <recommendedName>
        <fullName evidence="2">Peptidase M12A domain-containing protein</fullName>
    </recommendedName>
</protein>